<evidence type="ECO:0000256" key="9">
    <source>
        <dbReference type="ARBA" id="ARBA00022801"/>
    </source>
</evidence>
<dbReference type="GO" id="GO:0005737">
    <property type="term" value="C:cytoplasm"/>
    <property type="evidence" value="ECO:0007669"/>
    <property type="project" value="UniProtKB-SubCell"/>
</dbReference>
<comment type="function">
    <text evidence="1 12">Catalyzes the hydrolysis of methenyl-H(4)MPT(+) to 5-formyl-H(4)MPT.</text>
</comment>
<comment type="subcellular location">
    <subcellularLocation>
        <location evidence="2 12">Cytoplasm</location>
    </subcellularLocation>
</comment>
<dbReference type="EMBL" id="CP003364">
    <property type="protein sequence ID" value="AGA25625.1"/>
    <property type="molecule type" value="Genomic_DNA"/>
</dbReference>
<dbReference type="GO" id="GO:0018759">
    <property type="term" value="F:methenyltetrahydromethanopterin cyclohydrolase activity"/>
    <property type="evidence" value="ECO:0007669"/>
    <property type="project" value="UniProtKB-UniRule"/>
</dbReference>
<proteinExistence type="inferred from homology"/>
<dbReference type="GO" id="GO:0006730">
    <property type="term" value="P:one-carbon metabolic process"/>
    <property type="evidence" value="ECO:0007669"/>
    <property type="project" value="UniProtKB-UniRule"/>
</dbReference>
<comment type="similarity">
    <text evidence="4 12">Belongs to the MCH family.</text>
</comment>
<evidence type="ECO:0000313" key="13">
    <source>
        <dbReference type="EMBL" id="AGA25625.1"/>
    </source>
</evidence>
<evidence type="ECO:0000256" key="2">
    <source>
        <dbReference type="ARBA" id="ARBA00004496"/>
    </source>
</evidence>
<evidence type="ECO:0000256" key="3">
    <source>
        <dbReference type="ARBA" id="ARBA00005087"/>
    </source>
</evidence>
<evidence type="ECO:0000256" key="7">
    <source>
        <dbReference type="ARBA" id="ARBA00022490"/>
    </source>
</evidence>
<dbReference type="Gene3D" id="3.30.1030.10">
    <property type="entry name" value="Methenyltetrahydromethanopterin Cyclohydrolase, Chain A, domain 2"/>
    <property type="match status" value="1"/>
</dbReference>
<gene>
    <name evidence="12" type="primary">mch</name>
    <name evidence="13" type="ordered locus">Sinac_1236</name>
</gene>
<dbReference type="GO" id="GO:0046294">
    <property type="term" value="P:formaldehyde catabolic process"/>
    <property type="evidence" value="ECO:0007669"/>
    <property type="project" value="UniProtKB-UniRule"/>
</dbReference>
<dbReference type="EC" id="3.5.4.27" evidence="5 12"/>
<organism evidence="13 14">
    <name type="scientific">Singulisphaera acidiphila (strain ATCC BAA-1392 / DSM 18658 / VKM B-2454 / MOB10)</name>
    <dbReference type="NCBI Taxonomy" id="886293"/>
    <lineage>
        <taxon>Bacteria</taxon>
        <taxon>Pseudomonadati</taxon>
        <taxon>Planctomycetota</taxon>
        <taxon>Planctomycetia</taxon>
        <taxon>Isosphaerales</taxon>
        <taxon>Isosphaeraceae</taxon>
        <taxon>Singulisphaera</taxon>
    </lineage>
</organism>
<protein>
    <recommendedName>
        <fullName evidence="6 12">Methenyltetrahydromethanopterin cyclohydrolase</fullName>
        <ecNumber evidence="5 12">3.5.4.27</ecNumber>
    </recommendedName>
    <alternativeName>
        <fullName evidence="10 12">Methenyl-H4MPT cyclohydrolase</fullName>
    </alternativeName>
</protein>
<dbReference type="eggNOG" id="COG3252">
    <property type="taxonomic scope" value="Bacteria"/>
</dbReference>
<dbReference type="SUPFAM" id="SSF56199">
    <property type="entry name" value="Methenyltetrahydromethanopterin cyclohydrolase"/>
    <property type="match status" value="1"/>
</dbReference>
<dbReference type="KEGG" id="saci:Sinac_1236"/>
<dbReference type="InterPro" id="IPR003209">
    <property type="entry name" value="METHMP_CycHdrlase"/>
</dbReference>
<dbReference type="OrthoDB" id="241529at2"/>
<dbReference type="Proteomes" id="UP000010798">
    <property type="component" value="Chromosome"/>
</dbReference>
<keyword evidence="7 12" id="KW-0963">Cytoplasm</keyword>
<keyword evidence="8 12" id="KW-0554">One-carbon metabolism</keyword>
<evidence type="ECO:0000256" key="1">
    <source>
        <dbReference type="ARBA" id="ARBA00004058"/>
    </source>
</evidence>
<dbReference type="RefSeq" id="WP_015244801.1">
    <property type="nucleotide sequence ID" value="NC_019892.1"/>
</dbReference>
<evidence type="ECO:0000256" key="12">
    <source>
        <dbReference type="HAMAP-Rule" id="MF_00486"/>
    </source>
</evidence>
<evidence type="ECO:0000256" key="11">
    <source>
        <dbReference type="ARBA" id="ARBA00048684"/>
    </source>
</evidence>
<comment type="catalytic activity">
    <reaction evidence="11 12">
        <text>5,10-methenyl-5,6,7,8-tetrahydromethanopterin + H2O = N(5)-formyl-5,6,7,8-tetrahydromethanopterin + H(+)</text>
        <dbReference type="Rhea" id="RHEA:19053"/>
        <dbReference type="ChEBI" id="CHEBI:15377"/>
        <dbReference type="ChEBI" id="CHEBI:15378"/>
        <dbReference type="ChEBI" id="CHEBI:58018"/>
        <dbReference type="ChEBI" id="CHEBI:58337"/>
        <dbReference type="EC" id="3.5.4.27"/>
    </reaction>
</comment>
<dbReference type="HAMAP" id="MF_00486">
    <property type="entry name" value="McH"/>
    <property type="match status" value="1"/>
</dbReference>
<dbReference type="Pfam" id="PF02289">
    <property type="entry name" value="MCH"/>
    <property type="match status" value="1"/>
</dbReference>
<name>L0D9S7_SINAD</name>
<dbReference type="Gene3D" id="3.10.340.11">
    <property type="entry name" value="Methenyltetrahydromethanopterin Cyclohydrolase, Chain A, domain 1"/>
    <property type="match status" value="1"/>
</dbReference>
<dbReference type="HOGENOM" id="CLU_876031_0_0_0"/>
<keyword evidence="14" id="KW-1185">Reference proteome</keyword>
<comment type="pathway">
    <text evidence="3 12">One-carbon metabolism; formaldehyde degradation; formate from formaldehyde (H(4)MPT route): step 3/5.</text>
</comment>
<evidence type="ECO:0000313" key="14">
    <source>
        <dbReference type="Proteomes" id="UP000010798"/>
    </source>
</evidence>
<dbReference type="STRING" id="886293.Sinac_1236"/>
<evidence type="ECO:0000256" key="10">
    <source>
        <dbReference type="ARBA" id="ARBA00030468"/>
    </source>
</evidence>
<evidence type="ECO:0000256" key="4">
    <source>
        <dbReference type="ARBA" id="ARBA00006902"/>
    </source>
</evidence>
<evidence type="ECO:0000256" key="5">
    <source>
        <dbReference type="ARBA" id="ARBA00012765"/>
    </source>
</evidence>
<sequence length="314" mass="32976">MNLNERSLKVVEELLARAEERKVALHPIEGGGRFIDCGLDVPGGLQAGLDLARVCLANLAEVTIVPGDVAGRACPVVQVVTDHPVRACLASQYAGWAISEEKFFAMGSGPMRAAKGDEPIFAKINAGESAKAVVGVLETRKKPTPAVVAKIAAACRVAPTDLTLLVAPTASIAGGVQIVARSVETALHKLAELGFDMSRIESACGSAPLPPVAANDLAAIGRTNDAILYGARVVLYVRGDDASLEAIGAKVPSSASHDHGEPFAVIFAKYHNDFYAVDPHLFSPAEVVFQNLETGRVHVFGQVATDVMVRSFFS</sequence>
<accession>L0D9S7</accession>
<dbReference type="NCBIfam" id="TIGR03120">
    <property type="entry name" value="one_C_mch"/>
    <property type="match status" value="1"/>
</dbReference>
<dbReference type="AlphaFoldDB" id="L0D9S7"/>
<evidence type="ECO:0000256" key="6">
    <source>
        <dbReference type="ARBA" id="ARBA00020597"/>
    </source>
</evidence>
<reference evidence="13 14" key="1">
    <citation type="submission" date="2012-02" db="EMBL/GenBank/DDBJ databases">
        <title>Complete sequence of chromosome of Singulisphaera acidiphila DSM 18658.</title>
        <authorList>
            <consortium name="US DOE Joint Genome Institute (JGI-PGF)"/>
            <person name="Lucas S."/>
            <person name="Copeland A."/>
            <person name="Lapidus A."/>
            <person name="Glavina del Rio T."/>
            <person name="Dalin E."/>
            <person name="Tice H."/>
            <person name="Bruce D."/>
            <person name="Goodwin L."/>
            <person name="Pitluck S."/>
            <person name="Peters L."/>
            <person name="Ovchinnikova G."/>
            <person name="Chertkov O."/>
            <person name="Kyrpides N."/>
            <person name="Mavromatis K."/>
            <person name="Ivanova N."/>
            <person name="Brettin T."/>
            <person name="Detter J.C."/>
            <person name="Han C."/>
            <person name="Larimer F."/>
            <person name="Land M."/>
            <person name="Hauser L."/>
            <person name="Markowitz V."/>
            <person name="Cheng J.-F."/>
            <person name="Hugenholtz P."/>
            <person name="Woyke T."/>
            <person name="Wu D."/>
            <person name="Tindall B."/>
            <person name="Pomrenke H."/>
            <person name="Brambilla E."/>
            <person name="Klenk H.-P."/>
            <person name="Eisen J.A."/>
        </authorList>
    </citation>
    <scope>NUCLEOTIDE SEQUENCE [LARGE SCALE GENOMIC DNA]</scope>
    <source>
        <strain evidence="14">ATCC BAA-1392 / DSM 18658 / VKM B-2454 / MOB10</strain>
    </source>
</reference>
<keyword evidence="9 12" id="KW-0378">Hydrolase</keyword>
<dbReference type="UniPathway" id="UPA00562">
    <property type="reaction ID" value="UER00703"/>
</dbReference>
<evidence type="ECO:0000256" key="8">
    <source>
        <dbReference type="ARBA" id="ARBA00022563"/>
    </source>
</evidence>